<protein>
    <submittedName>
        <fullName evidence="1">DUF2508 family protein</fullName>
    </submittedName>
</protein>
<dbReference type="OMA" id="RYKFLLN"/>
<accession>A0A174AI10</accession>
<comment type="caution">
    <text evidence="1">The sequence shown here is derived from an EMBL/GenBank/DDBJ whole genome shotgun (WGS) entry which is preliminary data.</text>
</comment>
<organism evidence="1 2">
    <name type="scientific">Roseburia hominis</name>
    <dbReference type="NCBI Taxonomy" id="301301"/>
    <lineage>
        <taxon>Bacteria</taxon>
        <taxon>Bacillati</taxon>
        <taxon>Bacillota</taxon>
        <taxon>Clostridia</taxon>
        <taxon>Lachnospirales</taxon>
        <taxon>Lachnospiraceae</taxon>
        <taxon>Roseburia</taxon>
    </lineage>
</organism>
<name>A0A174AI10_9FIRM</name>
<dbReference type="EMBL" id="QRVL01000012">
    <property type="protein sequence ID" value="RGS38370.1"/>
    <property type="molecule type" value="Genomic_DNA"/>
</dbReference>
<dbReference type="AlphaFoldDB" id="A0A174AI10"/>
<dbReference type="GeneID" id="93724836"/>
<gene>
    <name evidence="1" type="ORF">DWX93_12650</name>
</gene>
<sequence>MLRFFQPEKTNDNHYTLLINDLHQTAQDLQDAYRNLENVIDPDLIDCYIYELNSVQMRYKFLLTSIRNYELRTQKNPEDFYTKNPLELSES</sequence>
<dbReference type="Pfam" id="PF10704">
    <property type="entry name" value="DUF2508"/>
    <property type="match status" value="1"/>
</dbReference>
<reference evidence="1 2" key="1">
    <citation type="submission" date="2018-08" db="EMBL/GenBank/DDBJ databases">
        <title>A genome reference for cultivated species of the human gut microbiota.</title>
        <authorList>
            <person name="Zou Y."/>
            <person name="Xue W."/>
            <person name="Luo G."/>
        </authorList>
    </citation>
    <scope>NUCLEOTIDE SEQUENCE [LARGE SCALE GENOMIC DNA]</scope>
    <source>
        <strain evidence="1 2">AF22-12AC</strain>
    </source>
</reference>
<evidence type="ECO:0000313" key="1">
    <source>
        <dbReference type="EMBL" id="RGS38370.1"/>
    </source>
</evidence>
<evidence type="ECO:0000313" key="2">
    <source>
        <dbReference type="Proteomes" id="UP000266172"/>
    </source>
</evidence>
<proteinExistence type="predicted"/>
<dbReference type="Proteomes" id="UP000266172">
    <property type="component" value="Unassembled WGS sequence"/>
</dbReference>
<dbReference type="InterPro" id="IPR019644">
    <property type="entry name" value="DUF2508"/>
</dbReference>
<dbReference type="RefSeq" id="WP_014081189.1">
    <property type="nucleotide sequence ID" value="NZ_CAKMUY010000006.1"/>
</dbReference>